<protein>
    <submittedName>
        <fullName evidence="2">Uncharacterized protein</fullName>
    </submittedName>
</protein>
<keyword evidence="3" id="KW-1185">Reference proteome</keyword>
<feature type="region of interest" description="Disordered" evidence="1">
    <location>
        <begin position="199"/>
        <end position="227"/>
    </location>
</feature>
<dbReference type="PANTHER" id="PTHR31286:SF104">
    <property type="entry name" value="PEROXIDASE"/>
    <property type="match status" value="1"/>
</dbReference>
<dbReference type="Proteomes" id="UP000824120">
    <property type="component" value="Chromosome 8"/>
</dbReference>
<dbReference type="PANTHER" id="PTHR31286">
    <property type="entry name" value="GLYCINE-RICH CELL WALL STRUCTURAL PROTEIN 1.8-LIKE"/>
    <property type="match status" value="1"/>
</dbReference>
<evidence type="ECO:0000313" key="2">
    <source>
        <dbReference type="EMBL" id="KAG5589759.1"/>
    </source>
</evidence>
<organism evidence="2 3">
    <name type="scientific">Solanum commersonii</name>
    <name type="common">Commerson's wild potato</name>
    <name type="synonym">Commerson's nightshade</name>
    <dbReference type="NCBI Taxonomy" id="4109"/>
    <lineage>
        <taxon>Eukaryota</taxon>
        <taxon>Viridiplantae</taxon>
        <taxon>Streptophyta</taxon>
        <taxon>Embryophyta</taxon>
        <taxon>Tracheophyta</taxon>
        <taxon>Spermatophyta</taxon>
        <taxon>Magnoliopsida</taxon>
        <taxon>eudicotyledons</taxon>
        <taxon>Gunneridae</taxon>
        <taxon>Pentapetalae</taxon>
        <taxon>asterids</taxon>
        <taxon>lamiids</taxon>
        <taxon>Solanales</taxon>
        <taxon>Solanaceae</taxon>
        <taxon>Solanoideae</taxon>
        <taxon>Solaneae</taxon>
        <taxon>Solanum</taxon>
    </lineage>
</organism>
<feature type="region of interest" description="Disordered" evidence="1">
    <location>
        <begin position="130"/>
        <end position="150"/>
    </location>
</feature>
<dbReference type="InterPro" id="IPR040256">
    <property type="entry name" value="At4g02000-like"/>
</dbReference>
<dbReference type="EMBL" id="JACXVP010000008">
    <property type="protein sequence ID" value="KAG5589759.1"/>
    <property type="molecule type" value="Genomic_DNA"/>
</dbReference>
<feature type="compositionally biased region" description="Basic and acidic residues" evidence="1">
    <location>
        <begin position="210"/>
        <end position="223"/>
    </location>
</feature>
<evidence type="ECO:0000313" key="3">
    <source>
        <dbReference type="Proteomes" id="UP000824120"/>
    </source>
</evidence>
<comment type="caution">
    <text evidence="2">The sequence shown here is derived from an EMBL/GenBank/DDBJ whole genome shotgun (WGS) entry which is preliminary data.</text>
</comment>
<gene>
    <name evidence="2" type="ORF">H5410_040273</name>
</gene>
<name>A0A9J5XQH2_SOLCO</name>
<proteinExistence type="predicted"/>
<reference evidence="2 3" key="1">
    <citation type="submission" date="2020-09" db="EMBL/GenBank/DDBJ databases">
        <title>De no assembly of potato wild relative species, Solanum commersonii.</title>
        <authorList>
            <person name="Cho K."/>
        </authorList>
    </citation>
    <scope>NUCLEOTIDE SEQUENCE [LARGE SCALE GENOMIC DNA]</scope>
    <source>
        <strain evidence="2">LZ3.2</strain>
        <tissue evidence="2">Leaf</tissue>
    </source>
</reference>
<accession>A0A9J5XQH2</accession>
<dbReference type="AlphaFoldDB" id="A0A9J5XQH2"/>
<evidence type="ECO:0000256" key="1">
    <source>
        <dbReference type="SAM" id="MobiDB-lite"/>
    </source>
</evidence>
<sequence length="249" mass="27647">MVILDLMENLPNSIKLQFMDGKSRKLIEVFQGIVYDNLPLYCNYCKHQGHDEDSCHMISKRNQNNKQIDDIVEVVSKGTIDSEKYQGNARGILNEKRKLVAVTSEQNRAHLVDVVTSNIVVQTTTEYKGGTPRVGVDAPRVGSGKKIMDSGHKLVDTSDVEDAKNSGHHVLQVETKNATKNWTLVAHKNSTCNRSLFPTSQNNSPCSEKGAIENFHDSEKKQDISNASRDLLCSNSFDALSKTTGKQAK</sequence>